<organism evidence="1 2">
    <name type="scientific">Vitrella brassicaformis (strain CCMP3155)</name>
    <dbReference type="NCBI Taxonomy" id="1169540"/>
    <lineage>
        <taxon>Eukaryota</taxon>
        <taxon>Sar</taxon>
        <taxon>Alveolata</taxon>
        <taxon>Colpodellida</taxon>
        <taxon>Vitrellaceae</taxon>
        <taxon>Vitrella</taxon>
    </lineage>
</organism>
<accession>A0A0G4GKZ7</accession>
<gene>
    <name evidence="1" type="ORF">Vbra_111</name>
</gene>
<dbReference type="Proteomes" id="UP000041254">
    <property type="component" value="Unassembled WGS sequence"/>
</dbReference>
<sequence>MLAKRKPRPPSIPADEDAAFRESIVNHWSQLLFVELMKHNAFQVASRAQRATAARGPRRASAFSEDFVSRGPYRPHTSPAPGLNNKALNNFQYRHAVAECLSVSLSHATVSQRCTCSGEVDKFGDHYYLCHTGCERVTRPKNMRNLFVRILGGTDVPSNVEVPLHSLGVTPLDDNPNSQRTDIYCVIDDHDYLLDVTIAHPCRPNDSPIPFHRTVNGVAHNFQVA</sequence>
<dbReference type="PhylomeDB" id="A0A0G4GKZ7"/>
<protein>
    <submittedName>
        <fullName evidence="1">Uncharacterized protein</fullName>
    </submittedName>
</protein>
<proteinExistence type="predicted"/>
<evidence type="ECO:0000313" key="2">
    <source>
        <dbReference type="Proteomes" id="UP000041254"/>
    </source>
</evidence>
<dbReference type="InParanoid" id="A0A0G4GKZ7"/>
<dbReference type="EMBL" id="CDMY01000703">
    <property type="protein sequence ID" value="CEM30698.1"/>
    <property type="molecule type" value="Genomic_DNA"/>
</dbReference>
<dbReference type="AlphaFoldDB" id="A0A0G4GKZ7"/>
<name>A0A0G4GKZ7_VITBC</name>
<dbReference type="VEuPathDB" id="CryptoDB:Vbra_111"/>
<keyword evidence="2" id="KW-1185">Reference proteome</keyword>
<reference evidence="1 2" key="1">
    <citation type="submission" date="2014-11" db="EMBL/GenBank/DDBJ databases">
        <authorList>
            <person name="Zhu J."/>
            <person name="Qi W."/>
            <person name="Song R."/>
        </authorList>
    </citation>
    <scope>NUCLEOTIDE SEQUENCE [LARGE SCALE GENOMIC DNA]</scope>
</reference>
<dbReference type="OrthoDB" id="422033at2759"/>
<evidence type="ECO:0000313" key="1">
    <source>
        <dbReference type="EMBL" id="CEM30698.1"/>
    </source>
</evidence>